<feature type="domain" description="HTH tetR-type" evidence="5">
    <location>
        <begin position="18"/>
        <end position="78"/>
    </location>
</feature>
<dbReference type="OrthoDB" id="2570341at2"/>
<keyword evidence="1" id="KW-0805">Transcription regulation</keyword>
<dbReference type="STRING" id="115433.SAMN05421835_105295"/>
<dbReference type="Pfam" id="PF02909">
    <property type="entry name" value="TetR_C_1"/>
    <property type="match status" value="1"/>
</dbReference>
<dbReference type="RefSeq" id="WP_091506088.1">
    <property type="nucleotide sequence ID" value="NZ_FORP01000005.1"/>
</dbReference>
<reference evidence="6 7" key="1">
    <citation type="submission" date="2016-10" db="EMBL/GenBank/DDBJ databases">
        <authorList>
            <person name="de Groot N.N."/>
        </authorList>
    </citation>
    <scope>NUCLEOTIDE SEQUENCE [LARGE SCALE GENOMIC DNA]</scope>
    <source>
        <strain evidence="6 7">DSM 44468</strain>
    </source>
</reference>
<gene>
    <name evidence="6" type="ORF">SAMN05421835_105295</name>
</gene>
<dbReference type="GO" id="GO:0045892">
    <property type="term" value="P:negative regulation of DNA-templated transcription"/>
    <property type="evidence" value="ECO:0007669"/>
    <property type="project" value="InterPro"/>
</dbReference>
<evidence type="ECO:0000313" key="7">
    <source>
        <dbReference type="Proteomes" id="UP000199025"/>
    </source>
</evidence>
<dbReference type="PANTHER" id="PTHR30055">
    <property type="entry name" value="HTH-TYPE TRANSCRIPTIONAL REGULATOR RUTR"/>
    <property type="match status" value="1"/>
</dbReference>
<name>A0A1I3RH26_9PSEU</name>
<dbReference type="InterPro" id="IPR036271">
    <property type="entry name" value="Tet_transcr_reg_TetR-rel_C_sf"/>
</dbReference>
<dbReference type="EMBL" id="FORP01000005">
    <property type="protein sequence ID" value="SFJ45132.1"/>
    <property type="molecule type" value="Genomic_DNA"/>
</dbReference>
<evidence type="ECO:0000313" key="6">
    <source>
        <dbReference type="EMBL" id="SFJ45132.1"/>
    </source>
</evidence>
<dbReference type="InterPro" id="IPR050109">
    <property type="entry name" value="HTH-type_TetR-like_transc_reg"/>
</dbReference>
<dbReference type="Proteomes" id="UP000199025">
    <property type="component" value="Unassembled WGS sequence"/>
</dbReference>
<keyword evidence="3" id="KW-0804">Transcription</keyword>
<dbReference type="PROSITE" id="PS50977">
    <property type="entry name" value="HTH_TETR_2"/>
    <property type="match status" value="1"/>
</dbReference>
<proteinExistence type="predicted"/>
<evidence type="ECO:0000256" key="2">
    <source>
        <dbReference type="ARBA" id="ARBA00023125"/>
    </source>
</evidence>
<dbReference type="Gene3D" id="1.10.357.10">
    <property type="entry name" value="Tetracycline Repressor, domain 2"/>
    <property type="match status" value="1"/>
</dbReference>
<dbReference type="InterPro" id="IPR004111">
    <property type="entry name" value="Repressor_TetR_C"/>
</dbReference>
<dbReference type="SUPFAM" id="SSF46689">
    <property type="entry name" value="Homeodomain-like"/>
    <property type="match status" value="1"/>
</dbReference>
<keyword evidence="7" id="KW-1185">Reference proteome</keyword>
<dbReference type="InterPro" id="IPR001647">
    <property type="entry name" value="HTH_TetR"/>
</dbReference>
<dbReference type="Pfam" id="PF00440">
    <property type="entry name" value="TetR_N"/>
    <property type="match status" value="1"/>
</dbReference>
<dbReference type="SUPFAM" id="SSF48498">
    <property type="entry name" value="Tetracyclin repressor-like, C-terminal domain"/>
    <property type="match status" value="1"/>
</dbReference>
<sequence>MPRPRTSPERRTPPAVTLISQDDVVRAALELTAEQGLEALSIRRVATALGIAPMSVYKFVTAKDELVDAMLLHLLDRMEIPYTATTDWREQIVRTMCAWRDLVEEQPGAVQMLATRRLPPGSAGLARLAERVLSALDHGGITGPRAARAFWQVFSTTVGHIVFARARAGLDDADQASAREAMHRTATERGFDHVADLATDLTRIENRGTLEDALRVLLTGLSTEHA</sequence>
<keyword evidence="2 4" id="KW-0238">DNA-binding</keyword>
<dbReference type="PANTHER" id="PTHR30055:SF151">
    <property type="entry name" value="TRANSCRIPTIONAL REGULATORY PROTEIN"/>
    <property type="match status" value="1"/>
</dbReference>
<feature type="DNA-binding region" description="H-T-H motif" evidence="4">
    <location>
        <begin position="41"/>
        <end position="60"/>
    </location>
</feature>
<evidence type="ECO:0000259" key="5">
    <source>
        <dbReference type="PROSITE" id="PS50977"/>
    </source>
</evidence>
<dbReference type="GO" id="GO:0003700">
    <property type="term" value="F:DNA-binding transcription factor activity"/>
    <property type="evidence" value="ECO:0007669"/>
    <property type="project" value="TreeGrafter"/>
</dbReference>
<evidence type="ECO:0000256" key="3">
    <source>
        <dbReference type="ARBA" id="ARBA00023163"/>
    </source>
</evidence>
<evidence type="ECO:0000256" key="4">
    <source>
        <dbReference type="PROSITE-ProRule" id="PRU00335"/>
    </source>
</evidence>
<dbReference type="GO" id="GO:0000976">
    <property type="term" value="F:transcription cis-regulatory region binding"/>
    <property type="evidence" value="ECO:0007669"/>
    <property type="project" value="TreeGrafter"/>
</dbReference>
<dbReference type="AlphaFoldDB" id="A0A1I3RH26"/>
<organism evidence="6 7">
    <name type="scientific">Amycolatopsis sacchari</name>
    <dbReference type="NCBI Taxonomy" id="115433"/>
    <lineage>
        <taxon>Bacteria</taxon>
        <taxon>Bacillati</taxon>
        <taxon>Actinomycetota</taxon>
        <taxon>Actinomycetes</taxon>
        <taxon>Pseudonocardiales</taxon>
        <taxon>Pseudonocardiaceae</taxon>
        <taxon>Amycolatopsis</taxon>
    </lineage>
</organism>
<evidence type="ECO:0000256" key="1">
    <source>
        <dbReference type="ARBA" id="ARBA00023015"/>
    </source>
</evidence>
<dbReference type="InterPro" id="IPR009057">
    <property type="entry name" value="Homeodomain-like_sf"/>
</dbReference>
<accession>A0A1I3RH26</accession>
<protein>
    <submittedName>
        <fullName evidence="6">DNA-binding transcriptional regulator, AcrR family</fullName>
    </submittedName>
</protein>